<keyword evidence="2" id="KW-1185">Reference proteome</keyword>
<gene>
    <name evidence="1" type="ORF">KY290_033656</name>
</gene>
<sequence length="122" mass="13418">MKSIAENLAAIAQQLKDDDLILYILSGLCPDYDALVVSVTSRAEAISIADLHSLLLSHETRLESLNLIEQAWYPDSGATNHLTNDLNNVTIRGDYSGSANGECPIGRKTSRWPLQASLHWQI</sequence>
<comment type="caution">
    <text evidence="1">The sequence shown here is derived from an EMBL/GenBank/DDBJ whole genome shotgun (WGS) entry which is preliminary data.</text>
</comment>
<dbReference type="Pfam" id="PF14223">
    <property type="entry name" value="Retrotran_gag_2"/>
    <property type="match status" value="1"/>
</dbReference>
<organism evidence="1 2">
    <name type="scientific">Solanum tuberosum</name>
    <name type="common">Potato</name>
    <dbReference type="NCBI Taxonomy" id="4113"/>
    <lineage>
        <taxon>Eukaryota</taxon>
        <taxon>Viridiplantae</taxon>
        <taxon>Streptophyta</taxon>
        <taxon>Embryophyta</taxon>
        <taxon>Tracheophyta</taxon>
        <taxon>Spermatophyta</taxon>
        <taxon>Magnoliopsida</taxon>
        <taxon>eudicotyledons</taxon>
        <taxon>Gunneridae</taxon>
        <taxon>Pentapetalae</taxon>
        <taxon>asterids</taxon>
        <taxon>lamiids</taxon>
        <taxon>Solanales</taxon>
        <taxon>Solanaceae</taxon>
        <taxon>Solanoideae</taxon>
        <taxon>Solaneae</taxon>
        <taxon>Solanum</taxon>
    </lineage>
</organism>
<evidence type="ECO:0000313" key="2">
    <source>
        <dbReference type="Proteomes" id="UP000826656"/>
    </source>
</evidence>
<dbReference type="PANTHER" id="PTHR47481">
    <property type="match status" value="1"/>
</dbReference>
<dbReference type="EMBL" id="JAIVGD010000026">
    <property type="protein sequence ID" value="KAH0740613.1"/>
    <property type="molecule type" value="Genomic_DNA"/>
</dbReference>
<dbReference type="PANTHER" id="PTHR47481:SF42">
    <property type="entry name" value="RHO GTPASE-ACTIVATING PROTEIN GACK-LIKE"/>
    <property type="match status" value="1"/>
</dbReference>
<name>A0ABQ7U2R7_SOLTU</name>
<evidence type="ECO:0000313" key="1">
    <source>
        <dbReference type="EMBL" id="KAH0740613.1"/>
    </source>
</evidence>
<dbReference type="Proteomes" id="UP000826656">
    <property type="component" value="Unassembled WGS sequence"/>
</dbReference>
<protein>
    <submittedName>
        <fullName evidence="1">Uncharacterized protein</fullName>
    </submittedName>
</protein>
<proteinExistence type="predicted"/>
<reference evidence="1 2" key="1">
    <citation type="journal article" date="2021" name="bioRxiv">
        <title>Chromosome-scale and haplotype-resolved genome assembly of a tetraploid potato cultivar.</title>
        <authorList>
            <person name="Sun H."/>
            <person name="Jiao W.-B."/>
            <person name="Krause K."/>
            <person name="Campoy J.A."/>
            <person name="Goel M."/>
            <person name="Folz-Donahue K."/>
            <person name="Kukat C."/>
            <person name="Huettel B."/>
            <person name="Schneeberger K."/>
        </authorList>
    </citation>
    <scope>NUCLEOTIDE SEQUENCE [LARGE SCALE GENOMIC DNA]</scope>
    <source>
        <strain evidence="1">SolTubOtavaFocal</strain>
        <tissue evidence="1">Leaves</tissue>
    </source>
</reference>
<accession>A0ABQ7U2R7</accession>